<sequence>MQSYNILLNNIDEPINPYYDKFNHGNGVYNMTGFTNVEFEDIFKTCEVCLIGVCKDFNLTATGCLDLINKTALSIKDILEHNEAKIFWSGKHHNYCLKREIGVLPNGMCAFKSDSVPGSVLYMSVFKQIVPIYKNFLSKEIDDINVNDAGSMFEWAILADKRYHGTYKLLRVLIPPKGRDLICDLRVKMIWII</sequence>
<dbReference type="AlphaFoldDB" id="A0A177AUI3"/>
<gene>
    <name evidence="4" type="ORF">A3Q56_07222</name>
</gene>
<dbReference type="EMBL" id="LWCA01001466">
    <property type="protein sequence ID" value="OAF65061.1"/>
    <property type="molecule type" value="Genomic_DNA"/>
</dbReference>
<evidence type="ECO:0000256" key="2">
    <source>
        <dbReference type="ARBA" id="ARBA00022723"/>
    </source>
</evidence>
<feature type="domain" description="DDE Tnp4" evidence="3">
    <location>
        <begin position="83"/>
        <end position="176"/>
    </location>
</feature>
<comment type="cofactor">
    <cofactor evidence="1">
        <name>a divalent metal cation</name>
        <dbReference type="ChEBI" id="CHEBI:60240"/>
    </cofactor>
</comment>
<organism evidence="4 5">
    <name type="scientific">Intoshia linei</name>
    <dbReference type="NCBI Taxonomy" id="1819745"/>
    <lineage>
        <taxon>Eukaryota</taxon>
        <taxon>Metazoa</taxon>
        <taxon>Spiralia</taxon>
        <taxon>Lophotrochozoa</taxon>
        <taxon>Mesozoa</taxon>
        <taxon>Orthonectida</taxon>
        <taxon>Rhopaluridae</taxon>
        <taxon>Intoshia</taxon>
    </lineage>
</organism>
<evidence type="ECO:0000313" key="4">
    <source>
        <dbReference type="EMBL" id="OAF65061.1"/>
    </source>
</evidence>
<name>A0A177AUI3_9BILA</name>
<evidence type="ECO:0000313" key="5">
    <source>
        <dbReference type="Proteomes" id="UP000078046"/>
    </source>
</evidence>
<evidence type="ECO:0000256" key="1">
    <source>
        <dbReference type="ARBA" id="ARBA00001968"/>
    </source>
</evidence>
<dbReference type="GO" id="GO:0046872">
    <property type="term" value="F:metal ion binding"/>
    <property type="evidence" value="ECO:0007669"/>
    <property type="project" value="UniProtKB-KW"/>
</dbReference>
<accession>A0A177AUI3</accession>
<evidence type="ECO:0000259" key="3">
    <source>
        <dbReference type="Pfam" id="PF13359"/>
    </source>
</evidence>
<dbReference type="Proteomes" id="UP000078046">
    <property type="component" value="Unassembled WGS sequence"/>
</dbReference>
<protein>
    <recommendedName>
        <fullName evidence="3">DDE Tnp4 domain-containing protein</fullName>
    </recommendedName>
</protein>
<reference evidence="4 5" key="1">
    <citation type="submission" date="2016-04" db="EMBL/GenBank/DDBJ databases">
        <title>The genome of Intoshia linei affirms orthonectids as highly simplified spiralians.</title>
        <authorList>
            <person name="Mikhailov K.V."/>
            <person name="Slusarev G.S."/>
            <person name="Nikitin M.A."/>
            <person name="Logacheva M.D."/>
            <person name="Penin A."/>
            <person name="Aleoshin V."/>
            <person name="Panchin Y.V."/>
        </authorList>
    </citation>
    <scope>NUCLEOTIDE SEQUENCE [LARGE SCALE GENOMIC DNA]</scope>
    <source>
        <strain evidence="4">Intl2013</strain>
        <tissue evidence="4">Whole animal</tissue>
    </source>
</reference>
<dbReference type="InterPro" id="IPR027806">
    <property type="entry name" value="HARBI1_dom"/>
</dbReference>
<keyword evidence="2" id="KW-0479">Metal-binding</keyword>
<proteinExistence type="predicted"/>
<dbReference type="OrthoDB" id="122071at2759"/>
<dbReference type="Pfam" id="PF13359">
    <property type="entry name" value="DDE_Tnp_4"/>
    <property type="match status" value="1"/>
</dbReference>
<comment type="caution">
    <text evidence="4">The sequence shown here is derived from an EMBL/GenBank/DDBJ whole genome shotgun (WGS) entry which is preliminary data.</text>
</comment>
<keyword evidence="5" id="KW-1185">Reference proteome</keyword>